<comment type="caution">
    <text evidence="1">The sequence shown here is derived from an EMBL/GenBank/DDBJ whole genome shotgun (WGS) entry which is preliminary data.</text>
</comment>
<dbReference type="InterPro" id="IPR010033">
    <property type="entry name" value="HAD_SF_ppase_IIIC"/>
</dbReference>
<dbReference type="InterPro" id="IPR023214">
    <property type="entry name" value="HAD_sf"/>
</dbReference>
<dbReference type="AlphaFoldDB" id="A0A318QXH9"/>
<dbReference type="SUPFAM" id="SSF56784">
    <property type="entry name" value="HAD-like"/>
    <property type="match status" value="1"/>
</dbReference>
<dbReference type="GO" id="GO:0016788">
    <property type="term" value="F:hydrolase activity, acting on ester bonds"/>
    <property type="evidence" value="ECO:0007669"/>
    <property type="project" value="UniProtKB-ARBA"/>
</dbReference>
<dbReference type="InterPro" id="IPR010037">
    <property type="entry name" value="FkbH_domain"/>
</dbReference>
<protein>
    <submittedName>
        <fullName evidence="1">FkbH</fullName>
    </submittedName>
</protein>
<organism evidence="1 2">
    <name type="scientific">Komagataeibacter oboediens</name>
    <dbReference type="NCBI Taxonomy" id="65958"/>
    <lineage>
        <taxon>Bacteria</taxon>
        <taxon>Pseudomonadati</taxon>
        <taxon>Pseudomonadota</taxon>
        <taxon>Alphaproteobacteria</taxon>
        <taxon>Acetobacterales</taxon>
        <taxon>Acetobacteraceae</taxon>
        <taxon>Komagataeibacter</taxon>
    </lineage>
</organism>
<dbReference type="InterPro" id="IPR036412">
    <property type="entry name" value="HAD-like_sf"/>
</dbReference>
<dbReference type="Gene3D" id="3.40.50.1000">
    <property type="entry name" value="HAD superfamily/HAD-like"/>
    <property type="match status" value="1"/>
</dbReference>
<reference evidence="1 2" key="1">
    <citation type="submission" date="2017-07" db="EMBL/GenBank/DDBJ databases">
        <title>A draft genome sequence of Komagataeibacter oboediens LMG 18849.</title>
        <authorList>
            <person name="Skraban J."/>
            <person name="Cleenwerck I."/>
            <person name="Vandamme P."/>
            <person name="Trcek J."/>
        </authorList>
    </citation>
    <scope>NUCLEOTIDE SEQUENCE [LARGE SCALE GENOMIC DNA]</scope>
    <source>
        <strain evidence="1 2">LMG 18849</strain>
    </source>
</reference>
<evidence type="ECO:0000313" key="2">
    <source>
        <dbReference type="Proteomes" id="UP000247417"/>
    </source>
</evidence>
<name>A0A318QXH9_9PROT</name>
<accession>A0A318QXH9</accession>
<dbReference type="STRING" id="940286.GCA_000227565_02689"/>
<proteinExistence type="predicted"/>
<dbReference type="NCBIfam" id="TIGR01686">
    <property type="entry name" value="FkbH"/>
    <property type="match status" value="1"/>
</dbReference>
<sequence length="629" mass="72150">MFTQIFKKLKKVIDIPNKLDRVSSNGMKGFPFLKLGPDMDKKLSVAFFGPCSLLPIINYAIEHGHDVIHVAMCVDESRQTHFSPPLSEINHEAAEVNVIGLPLRSVMAAGAVPFDGFGNEIFWPRLKTESDHEAYLKYCVEYISDFIGSISDLLDGKPTFFLSFWEPRQNFMGALFPRFDLSNPQYLVMRLNAEMERIIRTYPNTFLLDVNDILNSMGRFRIQDDYAREISHASNMFDTAFEDDAKRIRTSTPLSRIYDTDGQYGVYGHCVFNAIRDNLAIINAAAPIKLIIMDLDDTMWRGVLADGDRSPYERTDYWPTGLAEALLIYKARGGLLAICSKNDPELARAEFDRVWRGRLKLEDFISVRINFQPKSENITEILDEVNLLPANVLFVDDNPREIDEVRSVIPDLRFLSEEHMDWRRAIIFSPCTQVVQVSMESQQRTQTLRAKIKRDQTQQKMSREEWLRSLQIQQRYAVVRSEKDQNFARAFELLNKTNQFNTTGQRWSLEDIKALFARDGYIFCVFLRDKETDNGLIGLHLVQGNRIIQSILSCRVFGLCSEYASMHVLAQHILRSHPTVMGSFAPTGRNFYCENYLEKCGFTQDGDNLVARTVPANPSEVTSDTKIAW</sequence>
<dbReference type="EMBL" id="NKTX01000015">
    <property type="protein sequence ID" value="PYD82052.1"/>
    <property type="molecule type" value="Genomic_DNA"/>
</dbReference>
<dbReference type="Proteomes" id="UP000247417">
    <property type="component" value="Unassembled WGS sequence"/>
</dbReference>
<evidence type="ECO:0000313" key="1">
    <source>
        <dbReference type="EMBL" id="PYD82052.1"/>
    </source>
</evidence>
<dbReference type="NCBIfam" id="TIGR01681">
    <property type="entry name" value="HAD-SF-IIIC"/>
    <property type="match status" value="1"/>
</dbReference>
<dbReference type="Gene3D" id="3.40.50.1110">
    <property type="entry name" value="SGNH hydrolase"/>
    <property type="match status" value="1"/>
</dbReference>
<dbReference type="InterPro" id="IPR036514">
    <property type="entry name" value="SGNH_hydro_sf"/>
</dbReference>
<gene>
    <name evidence="1" type="ORF">CFR80_08645</name>
</gene>